<accession>A0ABM8ZPN9</accession>
<organism evidence="1 2">
    <name type="scientific">Vibrio hippocampi</name>
    <dbReference type="NCBI Taxonomy" id="654686"/>
    <lineage>
        <taxon>Bacteria</taxon>
        <taxon>Pseudomonadati</taxon>
        <taxon>Pseudomonadota</taxon>
        <taxon>Gammaproteobacteria</taxon>
        <taxon>Vibrionales</taxon>
        <taxon>Vibrionaceae</taxon>
        <taxon>Vibrio</taxon>
    </lineage>
</organism>
<evidence type="ECO:0000313" key="1">
    <source>
        <dbReference type="EMBL" id="CAH0530396.1"/>
    </source>
</evidence>
<comment type="caution">
    <text evidence="1">The sequence shown here is derived from an EMBL/GenBank/DDBJ whole genome shotgun (WGS) entry which is preliminary data.</text>
</comment>
<sequence length="37" mass="4124">MLKLGQNLLLAGVYIDLRTIAQKEKTPIKKIGALQML</sequence>
<name>A0ABM8ZPN9_9VIBR</name>
<keyword evidence="2" id="KW-1185">Reference proteome</keyword>
<dbReference type="Proteomes" id="UP000838160">
    <property type="component" value="Unassembled WGS sequence"/>
</dbReference>
<proteinExistence type="predicted"/>
<gene>
    <name evidence="1" type="ORF">VHP8226_04039</name>
</gene>
<dbReference type="EMBL" id="CAKLCM010000003">
    <property type="protein sequence ID" value="CAH0530396.1"/>
    <property type="molecule type" value="Genomic_DNA"/>
</dbReference>
<evidence type="ECO:0000313" key="2">
    <source>
        <dbReference type="Proteomes" id="UP000838160"/>
    </source>
</evidence>
<protein>
    <submittedName>
        <fullName evidence="1">Uncharacterized protein</fullName>
    </submittedName>
</protein>
<reference evidence="1" key="1">
    <citation type="submission" date="2021-12" db="EMBL/GenBank/DDBJ databases">
        <authorList>
            <person name="Rodrigo-Torres L."/>
            <person name="Arahal R. D."/>
            <person name="Lucena T."/>
        </authorList>
    </citation>
    <scope>NUCLEOTIDE SEQUENCE</scope>
    <source>
        <strain evidence="1">CECT 8226</strain>
    </source>
</reference>